<dbReference type="InterPro" id="IPR050975">
    <property type="entry name" value="Sleep_regulator"/>
</dbReference>
<keyword evidence="7" id="KW-0325">Glycoprotein</keyword>
<evidence type="ECO:0000256" key="8">
    <source>
        <dbReference type="ARBA" id="ARBA00023288"/>
    </source>
</evidence>
<accession>A0A1B0C834</accession>
<evidence type="ECO:0000256" key="7">
    <source>
        <dbReference type="ARBA" id="ARBA00023180"/>
    </source>
</evidence>
<dbReference type="EnsemblMetazoa" id="LLOJ000047-RA">
    <property type="protein sequence ID" value="LLOJ000047-PA"/>
    <property type="gene ID" value="LLOJ000047"/>
</dbReference>
<dbReference type="InterPro" id="IPR031424">
    <property type="entry name" value="QVR-like"/>
</dbReference>
<evidence type="ECO:0000256" key="5">
    <source>
        <dbReference type="ARBA" id="ARBA00022989"/>
    </source>
</evidence>
<evidence type="ECO:0000256" key="4">
    <source>
        <dbReference type="ARBA" id="ARBA00022729"/>
    </source>
</evidence>
<proteinExistence type="predicted"/>
<name>A0A1B0C834_LUTLO</name>
<dbReference type="Gene3D" id="2.10.60.10">
    <property type="entry name" value="CD59"/>
    <property type="match status" value="1"/>
</dbReference>
<evidence type="ECO:0000313" key="10">
    <source>
        <dbReference type="EMBL" id="MBC1170721.1"/>
    </source>
</evidence>
<reference evidence="11" key="3">
    <citation type="submission" date="2020-05" db="UniProtKB">
        <authorList>
            <consortium name="EnsemblMetazoa"/>
        </authorList>
    </citation>
    <scope>IDENTIFICATION</scope>
    <source>
        <strain evidence="11">Jacobina</strain>
    </source>
</reference>
<evidence type="ECO:0000256" key="1">
    <source>
        <dbReference type="ARBA" id="ARBA00004589"/>
    </source>
</evidence>
<reference evidence="10" key="2">
    <citation type="journal article" date="2020" name="BMC">
        <title>Leishmania infection induces a limited differential gene expression in the sand fly midgut.</title>
        <authorList>
            <person name="Coutinho-Abreu I.V."/>
            <person name="Serafim T.D."/>
            <person name="Meneses C."/>
            <person name="Kamhawi S."/>
            <person name="Oliveira F."/>
            <person name="Valenzuela J.G."/>
        </authorList>
    </citation>
    <scope>NUCLEOTIDE SEQUENCE</scope>
    <source>
        <strain evidence="10">Jacobina</strain>
        <tissue evidence="10">Midgut</tissue>
    </source>
</reference>
<dbReference type="AlphaFoldDB" id="A0A1B0C834"/>
<evidence type="ECO:0000256" key="2">
    <source>
        <dbReference type="ARBA" id="ARBA00022622"/>
    </source>
</evidence>
<dbReference type="EMBL" id="GITU01002018">
    <property type="protein sequence ID" value="MBC1170721.1"/>
    <property type="molecule type" value="Transcribed_RNA"/>
</dbReference>
<dbReference type="GO" id="GO:0098552">
    <property type="term" value="C:side of membrane"/>
    <property type="evidence" value="ECO:0007669"/>
    <property type="project" value="UniProtKB-KW"/>
</dbReference>
<evidence type="ECO:0000256" key="6">
    <source>
        <dbReference type="ARBA" id="ARBA00023136"/>
    </source>
</evidence>
<keyword evidence="3" id="KW-0812">Transmembrane</keyword>
<evidence type="ECO:0000313" key="11">
    <source>
        <dbReference type="EnsemblMetazoa" id="LLOJ000047-PA"/>
    </source>
</evidence>
<dbReference type="GO" id="GO:0032222">
    <property type="term" value="P:regulation of synaptic transmission, cholinergic"/>
    <property type="evidence" value="ECO:0007669"/>
    <property type="project" value="InterPro"/>
</dbReference>
<comment type="subcellular location">
    <subcellularLocation>
        <location evidence="1">Membrane</location>
        <topology evidence="1">Lipid-anchor</topology>
        <topology evidence="1">GPI-anchor</topology>
    </subcellularLocation>
</comment>
<dbReference type="GO" id="GO:0030431">
    <property type="term" value="P:sleep"/>
    <property type="evidence" value="ECO:0007669"/>
    <property type="project" value="InterPro"/>
</dbReference>
<evidence type="ECO:0000256" key="3">
    <source>
        <dbReference type="ARBA" id="ARBA00022692"/>
    </source>
</evidence>
<dbReference type="CDD" id="cd00117">
    <property type="entry name" value="TFP"/>
    <property type="match status" value="1"/>
</dbReference>
<protein>
    <submittedName>
        <fullName evidence="10">Putative conserved secreted protein</fullName>
    </submittedName>
</protein>
<keyword evidence="8" id="KW-0449">Lipoprotein</keyword>
<dbReference type="PANTHER" id="PTHR33562:SF20">
    <property type="entry name" value="PROTEIN QUIVER"/>
    <property type="match status" value="1"/>
</dbReference>
<sequence>MLVNFLTIFFVISICFLWYESSALQCYICDSSKGDGCQRNTNFRQLPIETCPEDLPPWLTEMQCSRLTVKVNEDNKETNVVVRGCMPAESCATLKQIKDHAWSNLTVVECYMCKTDLCNAKRRAMVGKHFTTIKS</sequence>
<keyword evidence="12" id="KW-1185">Reference proteome</keyword>
<dbReference type="EMBL" id="AJWK01000110">
    <property type="status" value="NOT_ANNOTATED_CDS"/>
    <property type="molecule type" value="Genomic_DNA"/>
</dbReference>
<feature type="signal peptide" evidence="9">
    <location>
        <begin position="1"/>
        <end position="23"/>
    </location>
</feature>
<evidence type="ECO:0000256" key="9">
    <source>
        <dbReference type="SAM" id="SignalP"/>
    </source>
</evidence>
<reference evidence="12" key="1">
    <citation type="submission" date="2012-05" db="EMBL/GenBank/DDBJ databases">
        <title>Whole Genome Assembly of Lutzomyia longipalpis.</title>
        <authorList>
            <person name="Richards S."/>
            <person name="Qu C."/>
            <person name="Dillon R."/>
            <person name="Worley K."/>
            <person name="Scherer S."/>
            <person name="Batterton M."/>
            <person name="Taylor A."/>
            <person name="Hawes A."/>
            <person name="Hernandez B."/>
            <person name="Kovar C."/>
            <person name="Mandapat C."/>
            <person name="Pham C."/>
            <person name="Qu C."/>
            <person name="Jing C."/>
            <person name="Bess C."/>
            <person name="Bandaranaike D."/>
            <person name="Ngo D."/>
            <person name="Ongeri F."/>
            <person name="Arias F."/>
            <person name="Lara F."/>
            <person name="Weissenberger G."/>
            <person name="Kamau G."/>
            <person name="Han H."/>
            <person name="Shen H."/>
            <person name="Dinh H."/>
            <person name="Khalil I."/>
            <person name="Jones J."/>
            <person name="Shafer J."/>
            <person name="Jayaseelan J."/>
            <person name="Quiroz J."/>
            <person name="Blankenburg K."/>
            <person name="Nguyen L."/>
            <person name="Jackson L."/>
            <person name="Francisco L."/>
            <person name="Tang L.-Y."/>
            <person name="Pu L.-L."/>
            <person name="Perales L."/>
            <person name="Lorensuhewa L."/>
            <person name="Munidasa M."/>
            <person name="Coyle M."/>
            <person name="Taylor M."/>
            <person name="Puazo M."/>
            <person name="Firestine M."/>
            <person name="Scheel M."/>
            <person name="Javaid M."/>
            <person name="Wang M."/>
            <person name="Li M."/>
            <person name="Tabassum N."/>
            <person name="Saada N."/>
            <person name="Osuji N."/>
            <person name="Aqrawi P."/>
            <person name="Fu Q."/>
            <person name="Thornton R."/>
            <person name="Raj R."/>
            <person name="Goodspeed R."/>
            <person name="Mata R."/>
            <person name="Najjar R."/>
            <person name="Gubbala S."/>
            <person name="Lee S."/>
            <person name="Denson S."/>
            <person name="Patil S."/>
            <person name="Macmil S."/>
            <person name="Qi S."/>
            <person name="Matskevitch T."/>
            <person name="Palculict T."/>
            <person name="Mathew T."/>
            <person name="Vee V."/>
            <person name="Velamala V."/>
            <person name="Korchina V."/>
            <person name="Cai W."/>
            <person name="Liu W."/>
            <person name="Dai W."/>
            <person name="Zou X."/>
            <person name="Zhu Y."/>
            <person name="Zhang Y."/>
            <person name="Wu Y.-Q."/>
            <person name="Xin Y."/>
            <person name="Nazarath L."/>
            <person name="Kovar C."/>
            <person name="Han Y."/>
            <person name="Muzny D."/>
            <person name="Gibbs R."/>
        </authorList>
    </citation>
    <scope>NUCLEOTIDE SEQUENCE [LARGE SCALE GENOMIC DNA]</scope>
    <source>
        <strain evidence="12">Jacobina</strain>
    </source>
</reference>
<keyword evidence="6" id="KW-0472">Membrane</keyword>
<feature type="chain" id="PRO_5044555261" evidence="9">
    <location>
        <begin position="24"/>
        <end position="135"/>
    </location>
</feature>
<dbReference type="Proteomes" id="UP000092461">
    <property type="component" value="Unassembled WGS sequence"/>
</dbReference>
<keyword evidence="4 9" id="KW-0732">Signal</keyword>
<dbReference type="SUPFAM" id="SSF57302">
    <property type="entry name" value="Snake toxin-like"/>
    <property type="match status" value="1"/>
</dbReference>
<dbReference type="InterPro" id="IPR045860">
    <property type="entry name" value="Snake_toxin-like_sf"/>
</dbReference>
<keyword evidence="2" id="KW-0336">GPI-anchor</keyword>
<evidence type="ECO:0000313" key="12">
    <source>
        <dbReference type="Proteomes" id="UP000092461"/>
    </source>
</evidence>
<dbReference type="PANTHER" id="PTHR33562">
    <property type="entry name" value="ATILLA, ISOFORM B-RELATED-RELATED"/>
    <property type="match status" value="1"/>
</dbReference>
<keyword evidence="5" id="KW-1133">Transmembrane helix</keyword>
<dbReference type="Pfam" id="PF17064">
    <property type="entry name" value="QVR"/>
    <property type="match status" value="1"/>
</dbReference>
<organism evidence="11 12">
    <name type="scientific">Lutzomyia longipalpis</name>
    <name type="common">Sand fly</name>
    <dbReference type="NCBI Taxonomy" id="7200"/>
    <lineage>
        <taxon>Eukaryota</taxon>
        <taxon>Metazoa</taxon>
        <taxon>Ecdysozoa</taxon>
        <taxon>Arthropoda</taxon>
        <taxon>Hexapoda</taxon>
        <taxon>Insecta</taxon>
        <taxon>Pterygota</taxon>
        <taxon>Neoptera</taxon>
        <taxon>Endopterygota</taxon>
        <taxon>Diptera</taxon>
        <taxon>Nematocera</taxon>
        <taxon>Psychodoidea</taxon>
        <taxon>Psychodidae</taxon>
        <taxon>Lutzomyia</taxon>
        <taxon>Lutzomyia</taxon>
    </lineage>
</organism>
<dbReference type="VEuPathDB" id="VectorBase:LLOJ000047"/>